<sequence>MSTDPTPFFPLLRLANELIDQILEEVDDTQTLRNVALTCFHLNDIVEKYLYRKISITDIWGHRSFLYALEKKPDRAKQVHELRIRRRGLRNAYPRPSKFCSIELPFHLQVLHAMTNLKRLYIKSFKMFPSEIHSIFTRAAQGEILCSLEVCELHLDTRETECVMDKAERGGLNGWIAAAHYFYPVFRHPNLKHLILNNVIGHPGRRAAAKPPTPLERLEILDSELSNRGIKDALTHSSSLKELIVCPYLPFGYPLLGGTDYGAEAFAAVKNSPMNLIMCLGARVRAARPLELHTMAALRYLAVENKCLFGYTLSEHEGLKTITVEQLKAIFPPQLEIWKVDCKADVMDTISHALVHREAVFPKLRQIVLCEHTRYDMDPKDEEKFALAGITLNFDCLVHPKDHRGL</sequence>
<comment type="caution">
    <text evidence="2">The sequence shown here is derived from an EMBL/GenBank/DDBJ whole genome shotgun (WGS) entry which is preliminary data.</text>
</comment>
<dbReference type="Proteomes" id="UP001456524">
    <property type="component" value="Unassembled WGS sequence"/>
</dbReference>
<accession>A0ABR1Y543</accession>
<dbReference type="PROSITE" id="PS50181">
    <property type="entry name" value="FBOX"/>
    <property type="match status" value="1"/>
</dbReference>
<protein>
    <recommendedName>
        <fullName evidence="1">F-box domain-containing protein</fullName>
    </recommendedName>
</protein>
<reference evidence="2 3" key="1">
    <citation type="journal article" date="2022" name="G3 (Bethesda)">
        <title>Enemy or ally: a genomic approach to elucidate the lifestyle of Phyllosticta citrichinaensis.</title>
        <authorList>
            <person name="Buijs V.A."/>
            <person name="Groenewald J.Z."/>
            <person name="Haridas S."/>
            <person name="LaButti K.M."/>
            <person name="Lipzen A."/>
            <person name="Martin F.M."/>
            <person name="Barry K."/>
            <person name="Grigoriev I.V."/>
            <person name="Crous P.W."/>
            <person name="Seidl M.F."/>
        </authorList>
    </citation>
    <scope>NUCLEOTIDE SEQUENCE [LARGE SCALE GENOMIC DNA]</scope>
    <source>
        <strain evidence="2 3">CBS 129764</strain>
    </source>
</reference>
<proteinExistence type="predicted"/>
<dbReference type="EMBL" id="JBBWUH010000001">
    <property type="protein sequence ID" value="KAK8176972.1"/>
    <property type="molecule type" value="Genomic_DNA"/>
</dbReference>
<feature type="domain" description="F-box" evidence="1">
    <location>
        <begin position="8"/>
        <end position="54"/>
    </location>
</feature>
<name>A0ABR1Y543_9PEZI</name>
<evidence type="ECO:0000259" key="1">
    <source>
        <dbReference type="PROSITE" id="PS50181"/>
    </source>
</evidence>
<organism evidence="2 3">
    <name type="scientific">Phyllosticta citrichinensis</name>
    <dbReference type="NCBI Taxonomy" id="1130410"/>
    <lineage>
        <taxon>Eukaryota</taxon>
        <taxon>Fungi</taxon>
        <taxon>Dikarya</taxon>
        <taxon>Ascomycota</taxon>
        <taxon>Pezizomycotina</taxon>
        <taxon>Dothideomycetes</taxon>
        <taxon>Dothideomycetes incertae sedis</taxon>
        <taxon>Botryosphaeriales</taxon>
        <taxon>Phyllostictaceae</taxon>
        <taxon>Phyllosticta</taxon>
    </lineage>
</organism>
<evidence type="ECO:0000313" key="3">
    <source>
        <dbReference type="Proteomes" id="UP001456524"/>
    </source>
</evidence>
<keyword evidence="3" id="KW-1185">Reference proteome</keyword>
<gene>
    <name evidence="2" type="ORF">IWX90DRAFT_410474</name>
</gene>
<evidence type="ECO:0000313" key="2">
    <source>
        <dbReference type="EMBL" id="KAK8176972.1"/>
    </source>
</evidence>
<dbReference type="InterPro" id="IPR001810">
    <property type="entry name" value="F-box_dom"/>
</dbReference>